<keyword evidence="5" id="KW-0539">Nucleus</keyword>
<gene>
    <name evidence="6" type="ORF">RND81_05G066800</name>
</gene>
<dbReference type="EMBL" id="JBDFQZ010000005">
    <property type="protein sequence ID" value="KAK9724353.1"/>
    <property type="molecule type" value="Genomic_DNA"/>
</dbReference>
<comment type="subcellular location">
    <subcellularLocation>
        <location evidence="1">Nucleus</location>
    </subcellularLocation>
</comment>
<dbReference type="Proteomes" id="UP001443914">
    <property type="component" value="Unassembled WGS sequence"/>
</dbReference>
<dbReference type="Gene3D" id="3.30.890.10">
    <property type="entry name" value="Methyl-cpg-binding Protein 2, Chain A"/>
    <property type="match status" value="1"/>
</dbReference>
<evidence type="ECO:0000256" key="2">
    <source>
        <dbReference type="ARBA" id="ARBA00023015"/>
    </source>
</evidence>
<keyword evidence="3" id="KW-0238">DNA-binding</keyword>
<dbReference type="GO" id="GO:0003677">
    <property type="term" value="F:DNA binding"/>
    <property type="evidence" value="ECO:0007669"/>
    <property type="project" value="UniProtKB-KW"/>
</dbReference>
<dbReference type="SUPFAM" id="SSF54171">
    <property type="entry name" value="DNA-binding domain"/>
    <property type="match status" value="1"/>
</dbReference>
<organism evidence="6 7">
    <name type="scientific">Saponaria officinalis</name>
    <name type="common">Common soapwort</name>
    <name type="synonym">Lychnis saponaria</name>
    <dbReference type="NCBI Taxonomy" id="3572"/>
    <lineage>
        <taxon>Eukaryota</taxon>
        <taxon>Viridiplantae</taxon>
        <taxon>Streptophyta</taxon>
        <taxon>Embryophyta</taxon>
        <taxon>Tracheophyta</taxon>
        <taxon>Spermatophyta</taxon>
        <taxon>Magnoliopsida</taxon>
        <taxon>eudicotyledons</taxon>
        <taxon>Gunneridae</taxon>
        <taxon>Pentapetalae</taxon>
        <taxon>Caryophyllales</taxon>
        <taxon>Caryophyllaceae</taxon>
        <taxon>Caryophylleae</taxon>
        <taxon>Saponaria</taxon>
    </lineage>
</organism>
<evidence type="ECO:0000256" key="4">
    <source>
        <dbReference type="ARBA" id="ARBA00023163"/>
    </source>
</evidence>
<reference evidence="6" key="1">
    <citation type="submission" date="2024-03" db="EMBL/GenBank/DDBJ databases">
        <title>WGS assembly of Saponaria officinalis var. Norfolk2.</title>
        <authorList>
            <person name="Jenkins J."/>
            <person name="Shu S."/>
            <person name="Grimwood J."/>
            <person name="Barry K."/>
            <person name="Goodstein D."/>
            <person name="Schmutz J."/>
            <person name="Leebens-Mack J."/>
            <person name="Osbourn A."/>
        </authorList>
    </citation>
    <scope>NUCLEOTIDE SEQUENCE [LARGE SCALE GENOMIC DNA]</scope>
    <source>
        <strain evidence="6">JIC</strain>
    </source>
</reference>
<evidence type="ECO:0000256" key="1">
    <source>
        <dbReference type="ARBA" id="ARBA00004123"/>
    </source>
</evidence>
<dbReference type="GO" id="GO:0005634">
    <property type="term" value="C:nucleus"/>
    <property type="evidence" value="ECO:0007669"/>
    <property type="project" value="UniProtKB-SubCell"/>
</dbReference>
<dbReference type="InterPro" id="IPR016177">
    <property type="entry name" value="DNA-bd_dom_sf"/>
</dbReference>
<accession>A0AAW1KV84</accession>
<evidence type="ECO:0000313" key="7">
    <source>
        <dbReference type="Proteomes" id="UP001443914"/>
    </source>
</evidence>
<sequence>MKFRVADIFIMGQYFMDPVTNRRFRSKKEIFRYLENGTTPNIRGRLQIILTPIIWFFDFSLRSFFFVNFARIQANRATQTITIHKLLHCTFLQMNSEIPKRKKPEARVKISIENFKFPDVPEKVTWKLTDVYKGTRSL</sequence>
<evidence type="ECO:0008006" key="8">
    <source>
        <dbReference type="Google" id="ProtNLM"/>
    </source>
</evidence>
<evidence type="ECO:0000313" key="6">
    <source>
        <dbReference type="EMBL" id="KAK9724353.1"/>
    </source>
</evidence>
<comment type="caution">
    <text evidence="6">The sequence shown here is derived from an EMBL/GenBank/DDBJ whole genome shotgun (WGS) entry which is preliminary data.</text>
</comment>
<keyword evidence="7" id="KW-1185">Reference proteome</keyword>
<evidence type="ECO:0000256" key="5">
    <source>
        <dbReference type="ARBA" id="ARBA00023242"/>
    </source>
</evidence>
<evidence type="ECO:0000256" key="3">
    <source>
        <dbReference type="ARBA" id="ARBA00023125"/>
    </source>
</evidence>
<keyword evidence="2" id="KW-0805">Transcription regulation</keyword>
<protein>
    <recommendedName>
        <fullName evidence="8">MBD domain-containing protein</fullName>
    </recommendedName>
</protein>
<name>A0AAW1KV84_SAPOF</name>
<dbReference type="AlphaFoldDB" id="A0AAW1KV84"/>
<keyword evidence="4" id="KW-0804">Transcription</keyword>
<proteinExistence type="predicted"/>